<dbReference type="InterPro" id="IPR032675">
    <property type="entry name" value="LRR_dom_sf"/>
</dbReference>
<evidence type="ECO:0000313" key="7">
    <source>
        <dbReference type="Proteomes" id="UP001329430"/>
    </source>
</evidence>
<feature type="signal peptide" evidence="5">
    <location>
        <begin position="1"/>
        <end position="19"/>
    </location>
</feature>
<evidence type="ECO:0000256" key="1">
    <source>
        <dbReference type="ARBA" id="ARBA00022614"/>
    </source>
</evidence>
<accession>A0AAN7V3Z6</accession>
<proteinExistence type="predicted"/>
<keyword evidence="2 5" id="KW-0732">Signal</keyword>
<keyword evidence="3" id="KW-0677">Repeat</keyword>
<keyword evidence="4" id="KW-0812">Transmembrane</keyword>
<dbReference type="InterPro" id="IPR001611">
    <property type="entry name" value="Leu-rich_rpt"/>
</dbReference>
<dbReference type="PROSITE" id="PS51450">
    <property type="entry name" value="LRR"/>
    <property type="match status" value="1"/>
</dbReference>
<dbReference type="PANTHER" id="PTHR24373:SF392">
    <property type="entry name" value="NEPHROCAN"/>
    <property type="match status" value="1"/>
</dbReference>
<protein>
    <submittedName>
        <fullName evidence="6">Uncharacterized protein</fullName>
    </submittedName>
</protein>
<evidence type="ECO:0000256" key="2">
    <source>
        <dbReference type="ARBA" id="ARBA00022729"/>
    </source>
</evidence>
<dbReference type="AlphaFoldDB" id="A0AAN7V3Z6"/>
<dbReference type="Gene3D" id="3.80.10.10">
    <property type="entry name" value="Ribonuclease Inhibitor"/>
    <property type="match status" value="1"/>
</dbReference>
<dbReference type="Pfam" id="PF13855">
    <property type="entry name" value="LRR_8"/>
    <property type="match status" value="3"/>
</dbReference>
<dbReference type="SUPFAM" id="SSF52058">
    <property type="entry name" value="L domain-like"/>
    <property type="match status" value="1"/>
</dbReference>
<dbReference type="EMBL" id="JAVRBK010000010">
    <property type="protein sequence ID" value="KAK5638251.1"/>
    <property type="molecule type" value="Genomic_DNA"/>
</dbReference>
<comment type="caution">
    <text evidence="6">The sequence shown here is derived from an EMBL/GenBank/DDBJ whole genome shotgun (WGS) entry which is preliminary data.</text>
</comment>
<feature type="transmembrane region" description="Helical" evidence="4">
    <location>
        <begin position="432"/>
        <end position="454"/>
    </location>
</feature>
<dbReference type="InterPro" id="IPR050328">
    <property type="entry name" value="Dev_Immune_Receptor"/>
</dbReference>
<organism evidence="6 7">
    <name type="scientific">Pyrocoelia pectoralis</name>
    <dbReference type="NCBI Taxonomy" id="417401"/>
    <lineage>
        <taxon>Eukaryota</taxon>
        <taxon>Metazoa</taxon>
        <taxon>Ecdysozoa</taxon>
        <taxon>Arthropoda</taxon>
        <taxon>Hexapoda</taxon>
        <taxon>Insecta</taxon>
        <taxon>Pterygota</taxon>
        <taxon>Neoptera</taxon>
        <taxon>Endopterygota</taxon>
        <taxon>Coleoptera</taxon>
        <taxon>Polyphaga</taxon>
        <taxon>Elateriformia</taxon>
        <taxon>Elateroidea</taxon>
        <taxon>Lampyridae</taxon>
        <taxon>Lampyrinae</taxon>
        <taxon>Pyrocoelia</taxon>
    </lineage>
</organism>
<name>A0AAN7V3Z6_9COLE</name>
<dbReference type="PANTHER" id="PTHR24373">
    <property type="entry name" value="SLIT RELATED LEUCINE-RICH REPEAT NEURONAL PROTEIN"/>
    <property type="match status" value="1"/>
</dbReference>
<evidence type="ECO:0000256" key="5">
    <source>
        <dbReference type="SAM" id="SignalP"/>
    </source>
</evidence>
<evidence type="ECO:0000256" key="4">
    <source>
        <dbReference type="SAM" id="Phobius"/>
    </source>
</evidence>
<sequence length="482" mass="55450">MARLIFLMMLVMCFGLSQSENKLCQRCKCTKSKVNETKIDIDCTDNSAVHEVLYQQSSWIDENNITVPYARVILKGSQLGDIVTPFLPSTLTHLDLTRNGINNIKVECFAELQSMDTLILSDNNINLLKPDVFKGKRLDGENYPLRSLKTLKLDMNDLHTLDQDVFEHVEQILEVLDLSYNPIKVFDLQTTIAIGSIIYLKELYLRFTHIKELPDHFLHTPRHLKLLDLSGNNFEKIPTGLSEAQVLETLYFNNNPIVNITRESAFPNISTLKVLYLCYNIELENIGAKALSSLENLVELHICNNIKLNHIDPAALSRVEGNSESEVWPPLKKLYLEDNKLASLDLHLVLHWDHLEELDLRYNPWTCECENQWIVDTLMPIYVKINETLAKEMKCGAPVEMEGVTFYDEYVANKSMRCLDYYGNRPERDGTVLIAVLIGLLLGIPTVLFIIFAYQRKWFGFFDSGPAAYSRQFYRRTRSDEL</sequence>
<keyword evidence="4" id="KW-0472">Membrane</keyword>
<evidence type="ECO:0000256" key="3">
    <source>
        <dbReference type="ARBA" id="ARBA00022737"/>
    </source>
</evidence>
<keyword evidence="1" id="KW-0433">Leucine-rich repeat</keyword>
<keyword evidence="4" id="KW-1133">Transmembrane helix</keyword>
<dbReference type="SMART" id="SM00369">
    <property type="entry name" value="LRR_TYP"/>
    <property type="match status" value="5"/>
</dbReference>
<dbReference type="Proteomes" id="UP001329430">
    <property type="component" value="Chromosome 10"/>
</dbReference>
<gene>
    <name evidence="6" type="ORF">RI129_012546</name>
</gene>
<dbReference type="InterPro" id="IPR003591">
    <property type="entry name" value="Leu-rich_rpt_typical-subtyp"/>
</dbReference>
<keyword evidence="7" id="KW-1185">Reference proteome</keyword>
<feature type="chain" id="PRO_5042977975" evidence="5">
    <location>
        <begin position="20"/>
        <end position="482"/>
    </location>
</feature>
<evidence type="ECO:0000313" key="6">
    <source>
        <dbReference type="EMBL" id="KAK5638251.1"/>
    </source>
</evidence>
<reference evidence="6 7" key="1">
    <citation type="journal article" date="2024" name="Insects">
        <title>An Improved Chromosome-Level Genome Assembly of the Firefly Pyrocoelia pectoralis.</title>
        <authorList>
            <person name="Fu X."/>
            <person name="Meyer-Rochow V.B."/>
            <person name="Ballantyne L."/>
            <person name="Zhu X."/>
        </authorList>
    </citation>
    <scope>NUCLEOTIDE SEQUENCE [LARGE SCALE GENOMIC DNA]</scope>
    <source>
        <strain evidence="6">XCY_ONT2</strain>
    </source>
</reference>